<feature type="domain" description="Mutator-like transposase" evidence="1">
    <location>
        <begin position="6"/>
        <end position="108"/>
    </location>
</feature>
<evidence type="ECO:0000259" key="1">
    <source>
        <dbReference type="Pfam" id="PF20700"/>
    </source>
</evidence>
<feature type="non-terminal residue" evidence="2">
    <location>
        <position position="109"/>
    </location>
</feature>
<dbReference type="EMBL" id="GECU01015181">
    <property type="protein sequence ID" value="JAS92525.1"/>
    <property type="molecule type" value="Transcribed_RNA"/>
</dbReference>
<accession>A0A1B6J024</accession>
<dbReference type="AlphaFoldDB" id="A0A1B6J024"/>
<gene>
    <name evidence="2" type="ORF">g.8831</name>
</gene>
<organism evidence="2">
    <name type="scientific">Homalodisca liturata</name>
    <dbReference type="NCBI Taxonomy" id="320908"/>
    <lineage>
        <taxon>Eukaryota</taxon>
        <taxon>Metazoa</taxon>
        <taxon>Ecdysozoa</taxon>
        <taxon>Arthropoda</taxon>
        <taxon>Hexapoda</taxon>
        <taxon>Insecta</taxon>
        <taxon>Pterygota</taxon>
        <taxon>Neoptera</taxon>
        <taxon>Paraneoptera</taxon>
        <taxon>Hemiptera</taxon>
        <taxon>Auchenorrhyncha</taxon>
        <taxon>Membracoidea</taxon>
        <taxon>Cicadellidae</taxon>
        <taxon>Cicadellinae</taxon>
        <taxon>Proconiini</taxon>
        <taxon>Homalodisca</taxon>
    </lineage>
</organism>
<evidence type="ECO:0000313" key="2">
    <source>
        <dbReference type="EMBL" id="JAS92525.1"/>
    </source>
</evidence>
<name>A0A1B6J024_9HEMI</name>
<reference evidence="2" key="1">
    <citation type="submission" date="2015-11" db="EMBL/GenBank/DDBJ databases">
        <title>De novo transcriptome assembly of four potential Pierce s Disease insect vectors from Arizona vineyards.</title>
        <authorList>
            <person name="Tassone E.E."/>
        </authorList>
    </citation>
    <scope>NUCLEOTIDE SEQUENCE</scope>
</reference>
<feature type="non-terminal residue" evidence="2">
    <location>
        <position position="1"/>
    </location>
</feature>
<dbReference type="Pfam" id="PF20700">
    <property type="entry name" value="Mutator"/>
    <property type="match status" value="1"/>
</dbReference>
<protein>
    <recommendedName>
        <fullName evidence="1">Mutator-like transposase domain-containing protein</fullName>
    </recommendedName>
</protein>
<sequence length="109" mass="11826">KREAINDNDGSSDITVAMDGTWQKRGHTSLHGVVTATSLDIAKVLDVECLSKYCPSCKINSKKDHPNCLINYKGSIGGMEVAGALKIFERSQEPPVPVRYVNFLGDGDC</sequence>
<dbReference type="InterPro" id="IPR049012">
    <property type="entry name" value="Mutator_transp_dom"/>
</dbReference>
<proteinExistence type="predicted"/>